<name>H6L265_SAPGL</name>
<dbReference type="Proteomes" id="UP000007519">
    <property type="component" value="Chromosome"/>
</dbReference>
<feature type="compositionally biased region" description="Basic and acidic residues" evidence="1">
    <location>
        <begin position="736"/>
        <end position="746"/>
    </location>
</feature>
<keyword evidence="4" id="KW-1185">Reference proteome</keyword>
<dbReference type="KEGG" id="sgn:SGRA_1972"/>
<dbReference type="Pfam" id="PF13779">
    <property type="entry name" value="DUF4175"/>
    <property type="match status" value="1"/>
</dbReference>
<dbReference type="OrthoDB" id="9812498at2"/>
<dbReference type="HOGENOM" id="CLU_008611_0_0_10"/>
<accession>H6L265</accession>
<evidence type="ECO:0000313" key="3">
    <source>
        <dbReference type="EMBL" id="AFC24703.1"/>
    </source>
</evidence>
<feature type="region of interest" description="Disordered" evidence="1">
    <location>
        <begin position="663"/>
        <end position="774"/>
    </location>
</feature>
<evidence type="ECO:0000256" key="2">
    <source>
        <dbReference type="SAM" id="Phobius"/>
    </source>
</evidence>
<dbReference type="eggNOG" id="COG1196">
    <property type="taxonomic scope" value="Bacteria"/>
</dbReference>
<sequence length="1125" mass="131276">MNQYQTLLHKLDAFIRKYYLNNLIRGSLHSLALISVIWVTFVLLEHYVFTSSVSSMAFRKSLFYSFLALAGLGLSYWVIWPLLQYFRLGKVISHEKAAQIVGQHFSNVQDKLLNVLQLNQQAKAENSALLLAAINQKTVELAPVPFQKAIDLRKNRKYLRFVLPPLFIFFGLLVFSNIVQNSTGRILSNNEEFERQALFGFVPRNLDQKLLQYEDFELIVDIEEKGALPAEVFIEVDNYQFKMEKLSPTQFRYIFPKVQEDLNFRFQANGFSSKSYSMNVLEKPNLLNFQTALDFPAYTGRKDETLDNVGDLVVPAGTKVEWLFAANFTDELAVRFAGEERQEAERSGRQNFSFKRQLQADGSYKIYLSNAKLPMGDSLNYSITVIPDLYPQIEMEKFADSTDSKLMYFAGSASDDYGLNSLAFHYTIERDGKILRQEVDPLPIRSNKQTTYRYTLNLRNMGLEPGDKLSYYFQVWDNDGVQGSKSSKTSRMVYQMATVEEMKAQEEKNDEAIKSDLEEALAEMEKLKREIKKAKENVLQKNELNWQDRREIEKLIQQQKETQEKIQNAEQNFQENKEQQEQYQKPDEELLKKQEMIEKLFEEVMSDEMKELFEKMEEMLDKMDKKEVLEQLENMEMNEEEVKDELDRMLSLFKKMELEKEMMDAKEELEELAEEQEELAEETEQKDGEEQSAEEQKELEEKQEEINEKFEEIQDKMDKAKEKNKELDQPMEMDNEDLKEQKKETQENLQNSSQQLKKKQNKQAAKSQKNAAKKMKEMAKEMGEMMGEGQMKQMEQDVKAMRQLLENLVDLSFDQEALIDEVQATLPNTPKYVKLVQKQYKIKDDFKQVEDSLQALAKRVYQLESFITEKVNDTKKTLNKGIDLLEERQKRPAMVQQQYSMTYINDLALMLSESMNQMQQQMASEMAGEQMCEKPGANGKPGSQGQGKGQDGSQPNMGGMKEMQKGLQEQLKKLEQMMKNGQSPSSKQFAEMAAKQAAIRKAMEKMKRELQQKGKGGGKELQDIIDQMDKVETDLVNKRLPSDINKRQQDILTRMLEHEKAQREREYDDQRRAERPNEDLPKNMPPAMEEYLKEREGQVELFRTVSPNLKPYYKKRVEGYFRALR</sequence>
<keyword evidence="2" id="KW-0812">Transmembrane</keyword>
<protein>
    <submittedName>
        <fullName evidence="3">Chromosome segregation ATPase-like protein</fullName>
    </submittedName>
</protein>
<feature type="transmembrane region" description="Helical" evidence="2">
    <location>
        <begin position="61"/>
        <end position="83"/>
    </location>
</feature>
<feature type="transmembrane region" description="Helical" evidence="2">
    <location>
        <begin position="158"/>
        <end position="179"/>
    </location>
</feature>
<evidence type="ECO:0000256" key="1">
    <source>
        <dbReference type="SAM" id="MobiDB-lite"/>
    </source>
</evidence>
<feature type="compositionally biased region" description="Acidic residues" evidence="1">
    <location>
        <begin position="667"/>
        <end position="682"/>
    </location>
</feature>
<keyword evidence="2" id="KW-1133">Transmembrane helix</keyword>
<reference evidence="3 4" key="1">
    <citation type="journal article" date="2012" name="Stand. Genomic Sci.">
        <title>Complete genome sequencing and analysis of Saprospira grandis str. Lewin, a predatory marine bacterium.</title>
        <authorList>
            <person name="Saw J.H."/>
            <person name="Yuryev A."/>
            <person name="Kanbe M."/>
            <person name="Hou S."/>
            <person name="Young A.G."/>
            <person name="Aizawa S."/>
            <person name="Alam M."/>
        </authorList>
    </citation>
    <scope>NUCLEOTIDE SEQUENCE [LARGE SCALE GENOMIC DNA]</scope>
    <source>
        <strain evidence="3 4">Lewin</strain>
    </source>
</reference>
<feature type="transmembrane region" description="Helical" evidence="2">
    <location>
        <begin position="26"/>
        <end position="49"/>
    </location>
</feature>
<feature type="compositionally biased region" description="Basic and acidic residues" evidence="1">
    <location>
        <begin position="683"/>
        <end position="728"/>
    </location>
</feature>
<feature type="compositionally biased region" description="Basic and acidic residues" evidence="1">
    <location>
        <begin position="1056"/>
        <end position="1081"/>
    </location>
</feature>
<feature type="region of interest" description="Disordered" evidence="1">
    <location>
        <begin position="1056"/>
        <end position="1085"/>
    </location>
</feature>
<keyword evidence="2" id="KW-0472">Membrane</keyword>
<dbReference type="EMBL" id="CP002831">
    <property type="protein sequence ID" value="AFC24703.1"/>
    <property type="molecule type" value="Genomic_DNA"/>
</dbReference>
<dbReference type="InterPro" id="IPR012683">
    <property type="entry name" value="CHP02302_TM"/>
</dbReference>
<feature type="region of interest" description="Disordered" evidence="1">
    <location>
        <begin position="919"/>
        <end position="960"/>
    </location>
</feature>
<dbReference type="STRING" id="984262.SGRA_1972"/>
<organism evidence="3 4">
    <name type="scientific">Saprospira grandis (strain Lewin)</name>
    <dbReference type="NCBI Taxonomy" id="984262"/>
    <lineage>
        <taxon>Bacteria</taxon>
        <taxon>Pseudomonadati</taxon>
        <taxon>Bacteroidota</taxon>
        <taxon>Saprospiria</taxon>
        <taxon>Saprospirales</taxon>
        <taxon>Saprospiraceae</taxon>
        <taxon>Saprospira</taxon>
    </lineage>
</organism>
<evidence type="ECO:0000313" key="4">
    <source>
        <dbReference type="Proteomes" id="UP000007519"/>
    </source>
</evidence>
<proteinExistence type="predicted"/>
<gene>
    <name evidence="3" type="ordered locus">SGRA_1972</name>
</gene>
<dbReference type="AlphaFoldDB" id="H6L265"/>